<evidence type="ECO:0000256" key="2">
    <source>
        <dbReference type="ARBA" id="ARBA00023125"/>
    </source>
</evidence>
<dbReference type="PROSITE" id="PS50977">
    <property type="entry name" value="HTH_TETR_2"/>
    <property type="match status" value="1"/>
</dbReference>
<dbReference type="InterPro" id="IPR001647">
    <property type="entry name" value="HTH_TetR"/>
</dbReference>
<proteinExistence type="predicted"/>
<dbReference type="InterPro" id="IPR036271">
    <property type="entry name" value="Tet_transcr_reg_TetR-rel_C_sf"/>
</dbReference>
<dbReference type="PRINTS" id="PR00455">
    <property type="entry name" value="HTHTETR"/>
</dbReference>
<gene>
    <name evidence="6" type="ORF">A4U53_11405</name>
</gene>
<organism evidence="6">
    <name type="scientific">Rhizobium leguminosarum</name>
    <dbReference type="NCBI Taxonomy" id="384"/>
    <lineage>
        <taxon>Bacteria</taxon>
        <taxon>Pseudomonadati</taxon>
        <taxon>Pseudomonadota</taxon>
        <taxon>Alphaproteobacteria</taxon>
        <taxon>Hyphomicrobiales</taxon>
        <taxon>Rhizobiaceae</taxon>
        <taxon>Rhizobium/Agrobacterium group</taxon>
        <taxon>Rhizobium</taxon>
    </lineage>
</organism>
<dbReference type="EMBL" id="LWBS01000011">
    <property type="protein sequence ID" value="OAP97230.1"/>
    <property type="molecule type" value="Genomic_DNA"/>
</dbReference>
<dbReference type="Gene3D" id="1.10.10.60">
    <property type="entry name" value="Homeodomain-like"/>
    <property type="match status" value="1"/>
</dbReference>
<dbReference type="SUPFAM" id="SSF46689">
    <property type="entry name" value="Homeodomain-like"/>
    <property type="match status" value="1"/>
</dbReference>
<evidence type="ECO:0000259" key="5">
    <source>
        <dbReference type="PROSITE" id="PS50977"/>
    </source>
</evidence>
<reference evidence="6" key="1">
    <citation type="submission" date="2016-04" db="EMBL/GenBank/DDBJ databases">
        <title>Fast-growing isolate from the root nodules of Vavilovia formosa.</title>
        <authorList>
            <person name="Kimeklis A."/>
            <person name="Safronova V."/>
            <person name="Belimov A."/>
            <person name="Andronov E."/>
        </authorList>
    </citation>
    <scope>NUCLEOTIDE SEQUENCE [LARGE SCALE GENOMIC DNA]</scope>
    <source>
        <strain evidence="6">Vaf-46</strain>
    </source>
</reference>
<keyword evidence="3" id="KW-0804">Transcription</keyword>
<sequence>MGRTREFDEEAVLKGAMHIFRKHGYQGASIRDLEEATGLKGGSIYHAFGDKAGLFDAAFGHYNRTVLEGRIERFAPPGSGLQGLRELFLSLLHEPDNGSLGCLITNMAVEFGGGADPHPRVEAALGLLRTTFRLRLTEASIFARDADGTKANRTAIRLLAFYQGLLVLIRGGEDKAGLQQAIEDEFNQLETMS</sequence>
<name>A0A179C1B4_RHILE</name>
<dbReference type="PANTHER" id="PTHR47506">
    <property type="entry name" value="TRANSCRIPTIONAL REGULATORY PROTEIN"/>
    <property type="match status" value="1"/>
</dbReference>
<dbReference type="AlphaFoldDB" id="A0A179C1B4"/>
<evidence type="ECO:0000313" key="6">
    <source>
        <dbReference type="EMBL" id="OAP97230.1"/>
    </source>
</evidence>
<dbReference type="PANTHER" id="PTHR47506:SF1">
    <property type="entry name" value="HTH-TYPE TRANSCRIPTIONAL REGULATOR YJDC"/>
    <property type="match status" value="1"/>
</dbReference>
<keyword evidence="1" id="KW-0805">Transcription regulation</keyword>
<dbReference type="Gene3D" id="1.10.357.10">
    <property type="entry name" value="Tetracycline Repressor, domain 2"/>
    <property type="match status" value="1"/>
</dbReference>
<feature type="domain" description="HTH tetR-type" evidence="5">
    <location>
        <begin position="6"/>
        <end position="66"/>
    </location>
</feature>
<dbReference type="SUPFAM" id="SSF48498">
    <property type="entry name" value="Tetracyclin repressor-like, C-terminal domain"/>
    <property type="match status" value="1"/>
</dbReference>
<accession>A0A179C1B4</accession>
<protein>
    <submittedName>
        <fullName evidence="6">TetR family transcriptional regulator</fullName>
    </submittedName>
</protein>
<evidence type="ECO:0000256" key="1">
    <source>
        <dbReference type="ARBA" id="ARBA00023015"/>
    </source>
</evidence>
<dbReference type="eggNOG" id="COG1309">
    <property type="taxonomic scope" value="Bacteria"/>
</dbReference>
<keyword evidence="2 4" id="KW-0238">DNA-binding</keyword>
<dbReference type="GO" id="GO:0003677">
    <property type="term" value="F:DNA binding"/>
    <property type="evidence" value="ECO:0007669"/>
    <property type="project" value="UniProtKB-UniRule"/>
</dbReference>
<dbReference type="InterPro" id="IPR009057">
    <property type="entry name" value="Homeodomain-like_sf"/>
</dbReference>
<dbReference type="Pfam" id="PF00440">
    <property type="entry name" value="TetR_N"/>
    <property type="match status" value="1"/>
</dbReference>
<evidence type="ECO:0000256" key="4">
    <source>
        <dbReference type="PROSITE-ProRule" id="PRU00335"/>
    </source>
</evidence>
<feature type="DNA-binding region" description="H-T-H motif" evidence="4">
    <location>
        <begin position="29"/>
        <end position="48"/>
    </location>
</feature>
<comment type="caution">
    <text evidence="6">The sequence shown here is derived from an EMBL/GenBank/DDBJ whole genome shotgun (WGS) entry which is preliminary data.</text>
</comment>
<evidence type="ECO:0000256" key="3">
    <source>
        <dbReference type="ARBA" id="ARBA00023163"/>
    </source>
</evidence>